<evidence type="ECO:0000313" key="3">
    <source>
        <dbReference type="Proteomes" id="UP000030754"/>
    </source>
</evidence>
<organism evidence="2 3">
    <name type="scientific">Eimeria necatrix</name>
    <dbReference type="NCBI Taxonomy" id="51315"/>
    <lineage>
        <taxon>Eukaryota</taxon>
        <taxon>Sar</taxon>
        <taxon>Alveolata</taxon>
        <taxon>Apicomplexa</taxon>
        <taxon>Conoidasida</taxon>
        <taxon>Coccidia</taxon>
        <taxon>Eucoccidiorida</taxon>
        <taxon>Eimeriorina</taxon>
        <taxon>Eimeriidae</taxon>
        <taxon>Eimeria</taxon>
    </lineage>
</organism>
<protein>
    <submittedName>
        <fullName evidence="2">Uncharacterized protein</fullName>
    </submittedName>
</protein>
<keyword evidence="1" id="KW-1133">Transmembrane helix</keyword>
<dbReference type="Proteomes" id="UP000030754">
    <property type="component" value="Unassembled WGS sequence"/>
</dbReference>
<reference evidence="2" key="1">
    <citation type="submission" date="2013-10" db="EMBL/GenBank/DDBJ databases">
        <title>Genomic analysis of the causative agents of coccidiosis in chickens.</title>
        <authorList>
            <person name="Reid A.J."/>
            <person name="Blake D."/>
            <person name="Billington K."/>
            <person name="Browne H."/>
            <person name="Dunn M."/>
            <person name="Hung S."/>
            <person name="Kawahara F."/>
            <person name="Miranda-Saavedra D."/>
            <person name="Mourier T."/>
            <person name="Nagra H."/>
            <person name="Otto T.D."/>
            <person name="Rawlings N."/>
            <person name="Sanchez A."/>
            <person name="Sanders M."/>
            <person name="Subramaniam C."/>
            <person name="Tay Y."/>
            <person name="Dear P."/>
            <person name="Doerig C."/>
            <person name="Gruber A."/>
            <person name="Parkinson J."/>
            <person name="Shirley M."/>
            <person name="Wan K.L."/>
            <person name="Berriman M."/>
            <person name="Tomley F."/>
            <person name="Pain A."/>
        </authorList>
    </citation>
    <scope>NUCLEOTIDE SEQUENCE [LARGE SCALE GENOMIC DNA]</scope>
    <source>
        <strain evidence="2">Houghton</strain>
    </source>
</reference>
<evidence type="ECO:0000256" key="1">
    <source>
        <dbReference type="SAM" id="Phobius"/>
    </source>
</evidence>
<feature type="transmembrane region" description="Helical" evidence="1">
    <location>
        <begin position="16"/>
        <end position="33"/>
    </location>
</feature>
<accession>U6N2C4</accession>
<keyword evidence="3" id="KW-1185">Reference proteome</keyword>
<sequence length="102" mass="10739">MGAVQSQHLKDSNARLLWGACAVAAAAAVFYFTSSSSSSSSSSSTDCSDEQLIQLLRTITQEFHKVFAEAAQMTSNLLSSLNAKGRGRGGPQALRETVTLAL</sequence>
<keyword evidence="1" id="KW-0812">Transmembrane</keyword>
<dbReference type="RefSeq" id="XP_013436532.1">
    <property type="nucleotide sequence ID" value="XM_013581078.1"/>
</dbReference>
<dbReference type="VEuPathDB" id="ToxoDB:ENH_00047290"/>
<evidence type="ECO:0000313" key="2">
    <source>
        <dbReference type="EMBL" id="CDJ68065.1"/>
    </source>
</evidence>
<name>U6N2C4_9EIME</name>
<gene>
    <name evidence="2" type="ORF">ENH_00047290</name>
</gene>
<keyword evidence="1" id="KW-0472">Membrane</keyword>
<dbReference type="GeneID" id="25474883"/>
<proteinExistence type="predicted"/>
<dbReference type="EMBL" id="HG725351">
    <property type="protein sequence ID" value="CDJ68065.1"/>
    <property type="molecule type" value="Genomic_DNA"/>
</dbReference>
<dbReference type="AlphaFoldDB" id="U6N2C4"/>
<reference evidence="2" key="2">
    <citation type="submission" date="2013-10" db="EMBL/GenBank/DDBJ databases">
        <authorList>
            <person name="Aslett M."/>
        </authorList>
    </citation>
    <scope>NUCLEOTIDE SEQUENCE [LARGE SCALE GENOMIC DNA]</scope>
    <source>
        <strain evidence="2">Houghton</strain>
    </source>
</reference>